<evidence type="ECO:0000256" key="3">
    <source>
        <dbReference type="ARBA" id="ARBA00023125"/>
    </source>
</evidence>
<dbReference type="EMBL" id="CADCUT010000175">
    <property type="protein sequence ID" value="CAA9426331.1"/>
    <property type="molecule type" value="Genomic_DNA"/>
</dbReference>
<keyword evidence="3" id="KW-0238">DNA-binding</keyword>
<dbReference type="AlphaFoldDB" id="A0A6J4PXE3"/>
<dbReference type="PANTHER" id="PTHR30346:SF0">
    <property type="entry name" value="HCA OPERON TRANSCRIPTIONAL ACTIVATOR HCAR"/>
    <property type="match status" value="1"/>
</dbReference>
<dbReference type="PANTHER" id="PTHR30346">
    <property type="entry name" value="TRANSCRIPTIONAL DUAL REGULATOR HCAR-RELATED"/>
    <property type="match status" value="1"/>
</dbReference>
<gene>
    <name evidence="6" type="ORF">AVDCRST_MAG03-2918</name>
</gene>
<dbReference type="SUPFAM" id="SSF53850">
    <property type="entry name" value="Periplasmic binding protein-like II"/>
    <property type="match status" value="1"/>
</dbReference>
<evidence type="ECO:0000256" key="2">
    <source>
        <dbReference type="ARBA" id="ARBA00023015"/>
    </source>
</evidence>
<dbReference type="FunFam" id="1.10.10.10:FF:000001">
    <property type="entry name" value="LysR family transcriptional regulator"/>
    <property type="match status" value="1"/>
</dbReference>
<accession>A0A6J4PXE3</accession>
<evidence type="ECO:0000256" key="4">
    <source>
        <dbReference type="ARBA" id="ARBA00023163"/>
    </source>
</evidence>
<evidence type="ECO:0000313" key="6">
    <source>
        <dbReference type="EMBL" id="CAA9426331.1"/>
    </source>
</evidence>
<comment type="similarity">
    <text evidence="1">Belongs to the LysR transcriptional regulatory family.</text>
</comment>
<dbReference type="SUPFAM" id="SSF46785">
    <property type="entry name" value="Winged helix' DNA-binding domain"/>
    <property type="match status" value="1"/>
</dbReference>
<dbReference type="PROSITE" id="PS50931">
    <property type="entry name" value="HTH_LYSR"/>
    <property type="match status" value="1"/>
</dbReference>
<keyword evidence="2" id="KW-0805">Transcription regulation</keyword>
<evidence type="ECO:0000259" key="5">
    <source>
        <dbReference type="PROSITE" id="PS50931"/>
    </source>
</evidence>
<dbReference type="Gene3D" id="3.40.190.10">
    <property type="entry name" value="Periplasmic binding protein-like II"/>
    <property type="match status" value="2"/>
</dbReference>
<name>A0A6J4PXE3_9ACTN</name>
<keyword evidence="4" id="KW-0804">Transcription</keyword>
<dbReference type="GO" id="GO:0003700">
    <property type="term" value="F:DNA-binding transcription factor activity"/>
    <property type="evidence" value="ECO:0007669"/>
    <property type="project" value="InterPro"/>
</dbReference>
<sequence length="317" mass="34845">METELLKSFVTVAEELHFGRAAEKRHIAQPALSRHVQRLEGELGAALFDRDRRNVALTEAGRIYLDEARAILERVEYGRRRVERARRGEVGEISFGYEAATLYNVFPDIVRLYREKYPDVSLFLHEMVTEDQISALAEDRLDVGLIHPEFTPKDLEGEIVFREPVVVALPDTHPLAGEARVEVADLAADPFILFPRRFGPEKYDRMIGLCAAAGFAPNVVQEAESKQGMVGLVAAGIGVALLPASVSSLRRGGVVYAEIDDADRSMEMGLVWNPKRATPVLTGFLDTAREACRGLNATDFSGAGVETSAGVRVPAAR</sequence>
<dbReference type="Pfam" id="PF00126">
    <property type="entry name" value="HTH_1"/>
    <property type="match status" value="1"/>
</dbReference>
<dbReference type="Gene3D" id="1.10.10.10">
    <property type="entry name" value="Winged helix-like DNA-binding domain superfamily/Winged helix DNA-binding domain"/>
    <property type="match status" value="1"/>
</dbReference>
<dbReference type="GO" id="GO:0003677">
    <property type="term" value="F:DNA binding"/>
    <property type="evidence" value="ECO:0007669"/>
    <property type="project" value="UniProtKB-KW"/>
</dbReference>
<dbReference type="CDD" id="cd08414">
    <property type="entry name" value="PBP2_LTTR_aromatics_like"/>
    <property type="match status" value="1"/>
</dbReference>
<dbReference type="InterPro" id="IPR005119">
    <property type="entry name" value="LysR_subst-bd"/>
</dbReference>
<dbReference type="InterPro" id="IPR000847">
    <property type="entry name" value="LysR_HTH_N"/>
</dbReference>
<dbReference type="InterPro" id="IPR036390">
    <property type="entry name" value="WH_DNA-bd_sf"/>
</dbReference>
<dbReference type="PRINTS" id="PR00039">
    <property type="entry name" value="HTHLYSR"/>
</dbReference>
<dbReference type="Pfam" id="PF03466">
    <property type="entry name" value="LysR_substrate"/>
    <property type="match status" value="1"/>
</dbReference>
<dbReference type="InterPro" id="IPR036388">
    <property type="entry name" value="WH-like_DNA-bd_sf"/>
</dbReference>
<organism evidence="6">
    <name type="scientific">uncultured Rubrobacteraceae bacterium</name>
    <dbReference type="NCBI Taxonomy" id="349277"/>
    <lineage>
        <taxon>Bacteria</taxon>
        <taxon>Bacillati</taxon>
        <taxon>Actinomycetota</taxon>
        <taxon>Rubrobacteria</taxon>
        <taxon>Rubrobacterales</taxon>
        <taxon>Rubrobacteraceae</taxon>
        <taxon>environmental samples</taxon>
    </lineage>
</organism>
<proteinExistence type="inferred from homology"/>
<feature type="domain" description="HTH lysR-type" evidence="5">
    <location>
        <begin position="1"/>
        <end position="58"/>
    </location>
</feature>
<dbReference type="GO" id="GO:0032993">
    <property type="term" value="C:protein-DNA complex"/>
    <property type="evidence" value="ECO:0007669"/>
    <property type="project" value="TreeGrafter"/>
</dbReference>
<protein>
    <submittedName>
        <fullName evidence="6">Transcriptional regulator, LysR family</fullName>
    </submittedName>
</protein>
<evidence type="ECO:0000256" key="1">
    <source>
        <dbReference type="ARBA" id="ARBA00009437"/>
    </source>
</evidence>
<reference evidence="6" key="1">
    <citation type="submission" date="2020-02" db="EMBL/GenBank/DDBJ databases">
        <authorList>
            <person name="Meier V. D."/>
        </authorList>
    </citation>
    <scope>NUCLEOTIDE SEQUENCE</scope>
    <source>
        <strain evidence="6">AVDCRST_MAG03</strain>
    </source>
</reference>